<dbReference type="SUPFAM" id="SSF53448">
    <property type="entry name" value="Nucleotide-diphospho-sugar transferases"/>
    <property type="match status" value="1"/>
</dbReference>
<dbReference type="Pfam" id="PF02348">
    <property type="entry name" value="CTP_transf_3"/>
    <property type="match status" value="1"/>
</dbReference>
<dbReference type="NCBIfam" id="TIGR03584">
    <property type="entry name" value="PseF"/>
    <property type="match status" value="1"/>
</dbReference>
<sequence>MGQVVAVVPARGGSARVTRKNVRPFNGNPMITWPLSAAAQSGRFERVVVSTDDEEIAAIAREAGAEVPFTRPANLADQHAGTAPVIRHAITELALADDDIVVCLYPTAAITSEILSDALDQAGSSPERFVISVGRHRSPFERSLEARPDQTMAVAHPEHLLSRTQDLPVRYFDAGKFYIATASLWKSQETMMSEPFTPYFLPEWASVDIDEPEDWPLAEALHKACVLDSPR</sequence>
<dbReference type="CDD" id="cd02513">
    <property type="entry name" value="CMP-NeuAc_Synthase"/>
    <property type="match status" value="1"/>
</dbReference>
<dbReference type="InterPro" id="IPR029044">
    <property type="entry name" value="Nucleotide-diphossugar_trans"/>
</dbReference>
<dbReference type="EMBL" id="CAEZTM010000050">
    <property type="protein sequence ID" value="CAB4575945.1"/>
    <property type="molecule type" value="Genomic_DNA"/>
</dbReference>
<dbReference type="PANTHER" id="PTHR21485">
    <property type="entry name" value="HAD SUPERFAMILY MEMBERS CMAS AND KDSC"/>
    <property type="match status" value="1"/>
</dbReference>
<dbReference type="GO" id="GO:0008781">
    <property type="term" value="F:N-acylneuraminate cytidylyltransferase activity"/>
    <property type="evidence" value="ECO:0007669"/>
    <property type="project" value="TreeGrafter"/>
</dbReference>
<accession>A0A6J6EKR9</accession>
<dbReference type="InterPro" id="IPR003329">
    <property type="entry name" value="Cytidylyl_trans"/>
</dbReference>
<dbReference type="PANTHER" id="PTHR21485:SF6">
    <property type="entry name" value="N-ACYLNEURAMINATE CYTIDYLYLTRANSFERASE-RELATED"/>
    <property type="match status" value="1"/>
</dbReference>
<protein>
    <submittedName>
        <fullName evidence="1">Unannotated protein</fullName>
    </submittedName>
</protein>
<organism evidence="1">
    <name type="scientific">freshwater metagenome</name>
    <dbReference type="NCBI Taxonomy" id="449393"/>
    <lineage>
        <taxon>unclassified sequences</taxon>
        <taxon>metagenomes</taxon>
        <taxon>ecological metagenomes</taxon>
    </lineage>
</organism>
<dbReference type="Gene3D" id="3.90.550.10">
    <property type="entry name" value="Spore Coat Polysaccharide Biosynthesis Protein SpsA, Chain A"/>
    <property type="match status" value="1"/>
</dbReference>
<name>A0A6J6EKR9_9ZZZZ</name>
<evidence type="ECO:0000313" key="2">
    <source>
        <dbReference type="EMBL" id="CAB4645702.1"/>
    </source>
</evidence>
<dbReference type="AlphaFoldDB" id="A0A6J6EKR9"/>
<proteinExistence type="predicted"/>
<gene>
    <name evidence="1" type="ORF">UFOPK1684_01041</name>
    <name evidence="2" type="ORF">UFOPK2158_00914</name>
</gene>
<dbReference type="InterPro" id="IPR050793">
    <property type="entry name" value="CMP-NeuNAc_synthase"/>
</dbReference>
<dbReference type="EMBL" id="CAEZVY010000091">
    <property type="protein sequence ID" value="CAB4645702.1"/>
    <property type="molecule type" value="Genomic_DNA"/>
</dbReference>
<reference evidence="1" key="1">
    <citation type="submission" date="2020-05" db="EMBL/GenBank/DDBJ databases">
        <authorList>
            <person name="Chiriac C."/>
            <person name="Salcher M."/>
            <person name="Ghai R."/>
            <person name="Kavagutti S V."/>
        </authorList>
    </citation>
    <scope>NUCLEOTIDE SEQUENCE</scope>
</reference>
<dbReference type="InterPro" id="IPR020039">
    <property type="entry name" value="PseF"/>
</dbReference>
<evidence type="ECO:0000313" key="1">
    <source>
        <dbReference type="EMBL" id="CAB4575945.1"/>
    </source>
</evidence>